<dbReference type="RefSeq" id="WP_138220083.1">
    <property type="nucleotide sequence ID" value="NZ_VAUO01000006.1"/>
</dbReference>
<dbReference type="AlphaFoldDB" id="A0A5R8YZP2"/>
<dbReference type="OrthoDB" id="9954846at2"/>
<accession>A0A5R8YZP2</accession>
<proteinExistence type="predicted"/>
<comment type="caution">
    <text evidence="1">The sequence shown here is derived from an EMBL/GenBank/DDBJ whole genome shotgun (WGS) entry which is preliminary data.</text>
</comment>
<keyword evidence="2" id="KW-1185">Reference proteome</keyword>
<dbReference type="EMBL" id="VAUO01000006">
    <property type="protein sequence ID" value="TLP59012.1"/>
    <property type="molecule type" value="Genomic_DNA"/>
</dbReference>
<gene>
    <name evidence="1" type="ORF">FEM01_13975</name>
</gene>
<name>A0A5R8YZP2_9PSED</name>
<organism evidence="1 2">
    <name type="scientific">Pseudomonas mosselii</name>
    <dbReference type="NCBI Taxonomy" id="78327"/>
    <lineage>
        <taxon>Bacteria</taxon>
        <taxon>Pseudomonadati</taxon>
        <taxon>Pseudomonadota</taxon>
        <taxon>Gammaproteobacteria</taxon>
        <taxon>Pseudomonadales</taxon>
        <taxon>Pseudomonadaceae</taxon>
        <taxon>Pseudomonas</taxon>
    </lineage>
</organism>
<evidence type="ECO:0000313" key="2">
    <source>
        <dbReference type="Proteomes" id="UP000309819"/>
    </source>
</evidence>
<evidence type="ECO:0000313" key="1">
    <source>
        <dbReference type="EMBL" id="TLP59012.1"/>
    </source>
</evidence>
<reference evidence="1 2" key="1">
    <citation type="submission" date="2019-05" db="EMBL/GenBank/DDBJ databases">
        <title>Pseudomonas sp. SC006 isolated from lettuce that can produce HBGAs.</title>
        <authorList>
            <person name="Wang D."/>
            <person name="Liao N."/>
            <person name="Liu D."/>
            <person name="Zhang Z."/>
            <person name="Zou S."/>
        </authorList>
    </citation>
    <scope>NUCLEOTIDE SEQUENCE [LARGE SCALE GENOMIC DNA]</scope>
    <source>
        <strain evidence="1 2">SC006</strain>
    </source>
</reference>
<dbReference type="Proteomes" id="UP000309819">
    <property type="component" value="Unassembled WGS sequence"/>
</dbReference>
<protein>
    <submittedName>
        <fullName evidence="1">Uncharacterized protein</fullName>
    </submittedName>
</protein>
<sequence>MISKLSHLSRNKNLEKTIDTRVALHNGSLKSIGVFLDVLDDLIIIFNNAPERHKLLRIQNFLRYKGDIHDQRNIENILSKAEHDYLLAFQLYLQGIREELYMSHGTTLDIIRNTALNIQRQISLKNLTNDQIKNLIEDSLKSYSTFYYTLFSQGENLAVSFYHPTITLYVVRRWADYSIKTGRGSFHLIVTADDKLSIPSEIATQGNVCSLAIRNENGYFNEITLSNPLQNCIDLIQAASAKLKSDHPTAAKTLSEYNACLAKLFKLREEFQRYNRPQGHLFLEELKLTRKHIEISNDRILNFHADPFKNQDNPLRTVHTLLSGMWDSWVNELNLSENIRASLLEIKRNDGLYRLKNSDSSSQNKFKEENLTAVLASLLRAAYFKNSRISIQREAYIGSGRADIKITNNGKTIGLVESKLATENFYQKIYEGLHQLFKRYSENDIINEGSPIDLYLVIFSFDREFDAIAQHIEAAVNKYSLEKNITCQKHESSENHLAFTYIEPRETYGFLNKSRNITIYLCNMEVDYKSKLLASVKRKNSSAT</sequence>